<dbReference type="RefSeq" id="WP_150782469.1">
    <property type="nucleotide sequence ID" value="NZ_CABVIH010000040.1"/>
</dbReference>
<accession>A0A5E7Q4R0</accession>
<name>A0A5E7Q4R0_PSEFL</name>
<reference evidence="1 2" key="1">
    <citation type="submission" date="2019-09" db="EMBL/GenBank/DDBJ databases">
        <authorList>
            <person name="Chandra G."/>
            <person name="Truman W A."/>
        </authorList>
    </citation>
    <scope>NUCLEOTIDE SEQUENCE [LARGE SCALE GENOMIC DNA]</scope>
    <source>
        <strain evidence="1">PS880</strain>
    </source>
</reference>
<dbReference type="AlphaFoldDB" id="A0A5E7Q4R0"/>
<gene>
    <name evidence="1" type="ORF">PS880_05757</name>
</gene>
<dbReference type="Proteomes" id="UP000375525">
    <property type="component" value="Unassembled WGS sequence"/>
</dbReference>
<organism evidence="1 2">
    <name type="scientific">Pseudomonas fluorescens</name>
    <dbReference type="NCBI Taxonomy" id="294"/>
    <lineage>
        <taxon>Bacteria</taxon>
        <taxon>Pseudomonadati</taxon>
        <taxon>Pseudomonadota</taxon>
        <taxon>Gammaproteobacteria</taxon>
        <taxon>Pseudomonadales</taxon>
        <taxon>Pseudomonadaceae</taxon>
        <taxon>Pseudomonas</taxon>
    </lineage>
</organism>
<proteinExistence type="predicted"/>
<evidence type="ECO:0000313" key="2">
    <source>
        <dbReference type="Proteomes" id="UP000375525"/>
    </source>
</evidence>
<evidence type="ECO:0000313" key="1">
    <source>
        <dbReference type="EMBL" id="VVP56814.1"/>
    </source>
</evidence>
<dbReference type="OrthoDB" id="7002208at2"/>
<sequence length="62" mass="6629">MAQSLQDHIEESARAIEVEAGKLLDLVVLLNAAGNIELAWVVSMQAQKLIDAAVALRVAMAE</sequence>
<protein>
    <submittedName>
        <fullName evidence="1">Uncharacterized protein</fullName>
    </submittedName>
</protein>
<dbReference type="EMBL" id="CABVIH010000040">
    <property type="protein sequence ID" value="VVP56814.1"/>
    <property type="molecule type" value="Genomic_DNA"/>
</dbReference>